<comment type="subcellular location">
    <subcellularLocation>
        <location evidence="1">Membrane</location>
        <topology evidence="1">Multi-pass membrane protein</topology>
    </subcellularLocation>
</comment>
<organism evidence="6 7">
    <name type="scientific">Imperialibacter roseus</name>
    <dbReference type="NCBI Taxonomy" id="1324217"/>
    <lineage>
        <taxon>Bacteria</taxon>
        <taxon>Pseudomonadati</taxon>
        <taxon>Bacteroidota</taxon>
        <taxon>Cytophagia</taxon>
        <taxon>Cytophagales</taxon>
        <taxon>Flammeovirgaceae</taxon>
        <taxon>Imperialibacter</taxon>
    </lineage>
</organism>
<gene>
    <name evidence="6" type="ORF">RT717_11505</name>
</gene>
<dbReference type="PANTHER" id="PTHR11785:SF512">
    <property type="entry name" value="SOBREMESA, ISOFORM B"/>
    <property type="match status" value="1"/>
</dbReference>
<feature type="transmembrane region" description="Helical" evidence="5">
    <location>
        <begin position="89"/>
        <end position="113"/>
    </location>
</feature>
<feature type="transmembrane region" description="Helical" evidence="5">
    <location>
        <begin position="389"/>
        <end position="412"/>
    </location>
</feature>
<dbReference type="InterPro" id="IPR002293">
    <property type="entry name" value="AA/rel_permease1"/>
</dbReference>
<dbReference type="PANTHER" id="PTHR11785">
    <property type="entry name" value="AMINO ACID TRANSPORTER"/>
    <property type="match status" value="1"/>
</dbReference>
<feature type="transmembrane region" description="Helical" evidence="5">
    <location>
        <begin position="355"/>
        <end position="377"/>
    </location>
</feature>
<evidence type="ECO:0000256" key="4">
    <source>
        <dbReference type="ARBA" id="ARBA00023136"/>
    </source>
</evidence>
<accession>A0ABZ0IXZ3</accession>
<feature type="transmembrane region" description="Helical" evidence="5">
    <location>
        <begin position="133"/>
        <end position="151"/>
    </location>
</feature>
<feature type="transmembrane region" description="Helical" evidence="5">
    <location>
        <begin position="284"/>
        <end position="301"/>
    </location>
</feature>
<dbReference type="PIRSF" id="PIRSF006060">
    <property type="entry name" value="AA_transporter"/>
    <property type="match status" value="1"/>
</dbReference>
<feature type="transmembrane region" description="Helical" evidence="5">
    <location>
        <begin position="158"/>
        <end position="181"/>
    </location>
</feature>
<evidence type="ECO:0000256" key="1">
    <source>
        <dbReference type="ARBA" id="ARBA00004141"/>
    </source>
</evidence>
<feature type="transmembrane region" description="Helical" evidence="5">
    <location>
        <begin position="234"/>
        <end position="256"/>
    </location>
</feature>
<dbReference type="InterPro" id="IPR050598">
    <property type="entry name" value="AminoAcid_Transporter"/>
</dbReference>
<evidence type="ECO:0000256" key="5">
    <source>
        <dbReference type="SAM" id="Phobius"/>
    </source>
</evidence>
<keyword evidence="2 5" id="KW-0812">Transmembrane</keyword>
<feature type="transmembrane region" description="Helical" evidence="5">
    <location>
        <begin position="330"/>
        <end position="349"/>
    </location>
</feature>
<sequence length="446" mass="48311">MKDKINDIEPKLGLFDTTMIVVSLVIGIGIFRTPSLVANAAGSESAFFLAWVIGGVIALFGGLTYAEIGCRKPMAGGYYKIVSESFHPALAFMLNWIGIILVQGAGMAAVAILGSEYIQPFIPLDFFQGETGLQWLAGMIILLLFLINFAGLKMGARVLNAITVIKIVMILLFSLLGLLAPEVAPVAVKAEPSAFNFAGIGIALISVFYTCGGYQSIMNMGGDVINPRKNFPRAVIGGVAIIFFLYLSINVGYVAVLGFEGVKSANLIAADMAEVVFGEVGRRIVSVTIFISVLGFINATLMQLPRAYHAMAQDDAVPRLFMKVNPKTQVQEFALSIFTGLVLFFIITQGKFDQIINLVMFNDTLILATAAAAIFVLRKKMKDESYNGFKVPLYPVIPAVFILFLLIVSFNALLENPMAALVSTLFLLAGFPIFLLLRKVNSKKDQ</sequence>
<dbReference type="Pfam" id="PF13520">
    <property type="entry name" value="AA_permease_2"/>
    <property type="match status" value="1"/>
</dbReference>
<protein>
    <submittedName>
        <fullName evidence="6">Amino acid permease</fullName>
    </submittedName>
</protein>
<feature type="transmembrane region" description="Helical" evidence="5">
    <location>
        <begin position="193"/>
        <end position="214"/>
    </location>
</feature>
<dbReference type="Gene3D" id="1.20.1740.10">
    <property type="entry name" value="Amino acid/polyamine transporter I"/>
    <property type="match status" value="1"/>
</dbReference>
<keyword evidence="3 5" id="KW-1133">Transmembrane helix</keyword>
<evidence type="ECO:0000313" key="7">
    <source>
        <dbReference type="Proteomes" id="UP001302349"/>
    </source>
</evidence>
<dbReference type="Proteomes" id="UP001302349">
    <property type="component" value="Chromosome"/>
</dbReference>
<name>A0ABZ0IXZ3_9BACT</name>
<dbReference type="RefSeq" id="WP_317491884.1">
    <property type="nucleotide sequence ID" value="NZ_CP136051.1"/>
</dbReference>
<dbReference type="EMBL" id="CP136051">
    <property type="protein sequence ID" value="WOK09264.1"/>
    <property type="molecule type" value="Genomic_DNA"/>
</dbReference>
<reference evidence="6 7" key="1">
    <citation type="journal article" date="2023" name="Microbiol. Resour. Announc.">
        <title>Complete Genome Sequence of Imperialibacter roseus strain P4T.</title>
        <authorList>
            <person name="Tizabi D.R."/>
            <person name="Bachvaroff T."/>
            <person name="Hill R.T."/>
        </authorList>
    </citation>
    <scope>NUCLEOTIDE SEQUENCE [LARGE SCALE GENOMIC DNA]</scope>
    <source>
        <strain evidence="6 7">P4T</strain>
    </source>
</reference>
<keyword evidence="7" id="KW-1185">Reference proteome</keyword>
<evidence type="ECO:0000256" key="2">
    <source>
        <dbReference type="ARBA" id="ARBA00022692"/>
    </source>
</evidence>
<feature type="transmembrane region" description="Helical" evidence="5">
    <location>
        <begin position="418"/>
        <end position="437"/>
    </location>
</feature>
<feature type="transmembrane region" description="Helical" evidence="5">
    <location>
        <begin position="12"/>
        <end position="31"/>
    </location>
</feature>
<feature type="transmembrane region" description="Helical" evidence="5">
    <location>
        <begin position="46"/>
        <end position="68"/>
    </location>
</feature>
<evidence type="ECO:0000256" key="3">
    <source>
        <dbReference type="ARBA" id="ARBA00022989"/>
    </source>
</evidence>
<evidence type="ECO:0000313" key="6">
    <source>
        <dbReference type="EMBL" id="WOK09264.1"/>
    </source>
</evidence>
<proteinExistence type="predicted"/>
<keyword evidence="4 5" id="KW-0472">Membrane</keyword>